<evidence type="ECO:0000313" key="3">
    <source>
        <dbReference type="Proteomes" id="UP000252519"/>
    </source>
</evidence>
<evidence type="ECO:0000313" key="2">
    <source>
        <dbReference type="EMBL" id="RCN38353.1"/>
    </source>
</evidence>
<keyword evidence="3" id="KW-1185">Reference proteome</keyword>
<protein>
    <submittedName>
        <fullName evidence="2">Uncharacterized protein</fullName>
    </submittedName>
</protein>
<dbReference type="Proteomes" id="UP000252519">
    <property type="component" value="Unassembled WGS sequence"/>
</dbReference>
<organism evidence="2 3">
    <name type="scientific">Ancylostoma caninum</name>
    <name type="common">Dog hookworm</name>
    <dbReference type="NCBI Taxonomy" id="29170"/>
    <lineage>
        <taxon>Eukaryota</taxon>
        <taxon>Metazoa</taxon>
        <taxon>Ecdysozoa</taxon>
        <taxon>Nematoda</taxon>
        <taxon>Chromadorea</taxon>
        <taxon>Rhabditida</taxon>
        <taxon>Rhabditina</taxon>
        <taxon>Rhabditomorpha</taxon>
        <taxon>Strongyloidea</taxon>
        <taxon>Ancylostomatidae</taxon>
        <taxon>Ancylostomatinae</taxon>
        <taxon>Ancylostoma</taxon>
    </lineage>
</organism>
<dbReference type="AlphaFoldDB" id="A0A368G1K1"/>
<proteinExistence type="predicted"/>
<gene>
    <name evidence="2" type="ORF">ANCCAN_15742</name>
</gene>
<name>A0A368G1K1_ANCCA</name>
<accession>A0A368G1K1</accession>
<evidence type="ECO:0000256" key="1">
    <source>
        <dbReference type="SAM" id="MobiDB-lite"/>
    </source>
</evidence>
<dbReference type="EMBL" id="JOJR01000407">
    <property type="protein sequence ID" value="RCN38353.1"/>
    <property type="molecule type" value="Genomic_DNA"/>
</dbReference>
<feature type="compositionally biased region" description="Basic and acidic residues" evidence="1">
    <location>
        <begin position="22"/>
        <end position="38"/>
    </location>
</feature>
<comment type="caution">
    <text evidence="2">The sequence shown here is derived from an EMBL/GenBank/DDBJ whole genome shotgun (WGS) entry which is preliminary data.</text>
</comment>
<feature type="compositionally biased region" description="Basic and acidic residues" evidence="1">
    <location>
        <begin position="57"/>
        <end position="66"/>
    </location>
</feature>
<sequence>MDYFARNAMSANDLIYLNSPPSRRDVRSYGYDHQKQEWKPSSAGFQRKSKRASVPGQDKENEGPSK</sequence>
<feature type="region of interest" description="Disordered" evidence="1">
    <location>
        <begin position="1"/>
        <end position="66"/>
    </location>
</feature>
<reference evidence="2 3" key="1">
    <citation type="submission" date="2014-10" db="EMBL/GenBank/DDBJ databases">
        <title>Draft genome of the hookworm Ancylostoma caninum.</title>
        <authorList>
            <person name="Mitreva M."/>
        </authorList>
    </citation>
    <scope>NUCLEOTIDE SEQUENCE [LARGE SCALE GENOMIC DNA]</scope>
    <source>
        <strain evidence="2 3">Baltimore</strain>
    </source>
</reference>